<reference evidence="1" key="1">
    <citation type="submission" date="2023-06" db="EMBL/GenBank/DDBJ databases">
        <authorList>
            <person name="Kurt Z."/>
        </authorList>
    </citation>
    <scope>NUCLEOTIDE SEQUENCE</scope>
</reference>
<proteinExistence type="predicted"/>
<dbReference type="EMBL" id="CATOUU010000841">
    <property type="protein sequence ID" value="CAI9953716.1"/>
    <property type="molecule type" value="Genomic_DNA"/>
</dbReference>
<protein>
    <submittedName>
        <fullName evidence="2">Hypothetical_protein</fullName>
    </submittedName>
</protein>
<evidence type="ECO:0000313" key="2">
    <source>
        <dbReference type="EMBL" id="CAL6011569.1"/>
    </source>
</evidence>
<sequence length="145" mass="16745">MHLPNYQQASIKLQQSQRAHQFTKQNDSLNSNLTVSAKAQFNHSIVISQIMTTHKSKLRTLKRAHKIIQATYIIFKGYIIINISVSQSYLRRTKMKSQLTLSQNGIVQVRKLKSKLIFVDDNDVICTNLIKTCTIYNFSENNILF</sequence>
<organism evidence="1">
    <name type="scientific">Hexamita inflata</name>
    <dbReference type="NCBI Taxonomy" id="28002"/>
    <lineage>
        <taxon>Eukaryota</taxon>
        <taxon>Metamonada</taxon>
        <taxon>Diplomonadida</taxon>
        <taxon>Hexamitidae</taxon>
        <taxon>Hexamitinae</taxon>
        <taxon>Hexamita</taxon>
    </lineage>
</organism>
<evidence type="ECO:0000313" key="3">
    <source>
        <dbReference type="EMBL" id="CAL6048089.1"/>
    </source>
</evidence>
<evidence type="ECO:0000313" key="4">
    <source>
        <dbReference type="Proteomes" id="UP001642409"/>
    </source>
</evidence>
<name>A0AA86Q7S3_9EUKA</name>
<reference evidence="2 4" key="2">
    <citation type="submission" date="2024-07" db="EMBL/GenBank/DDBJ databases">
        <authorList>
            <person name="Akdeniz Z."/>
        </authorList>
    </citation>
    <scope>NUCLEOTIDE SEQUENCE [LARGE SCALE GENOMIC DNA]</scope>
</reference>
<dbReference type="Proteomes" id="UP001642409">
    <property type="component" value="Unassembled WGS sequence"/>
</dbReference>
<dbReference type="EMBL" id="CAXDID020000174">
    <property type="protein sequence ID" value="CAL6048089.1"/>
    <property type="molecule type" value="Genomic_DNA"/>
</dbReference>
<evidence type="ECO:0000313" key="1">
    <source>
        <dbReference type="EMBL" id="CAI9953716.1"/>
    </source>
</evidence>
<comment type="caution">
    <text evidence="1">The sequence shown here is derived from an EMBL/GenBank/DDBJ whole genome shotgun (WGS) entry which is preliminary data.</text>
</comment>
<dbReference type="AlphaFoldDB" id="A0AA86Q7S3"/>
<dbReference type="EMBL" id="CAXDID020000064">
    <property type="protein sequence ID" value="CAL6011569.1"/>
    <property type="molecule type" value="Genomic_DNA"/>
</dbReference>
<gene>
    <name evidence="2" type="ORF">HINF_LOCUS22887</name>
    <name evidence="1" type="ORF">HINF_LOCUS41361</name>
    <name evidence="3" type="ORF">HINF_LOCUS42520</name>
</gene>
<keyword evidence="4" id="KW-1185">Reference proteome</keyword>
<accession>A0AA86Q7S3</accession>